<keyword evidence="5 6" id="KW-0472">Membrane</keyword>
<evidence type="ECO:0000259" key="7">
    <source>
        <dbReference type="Pfam" id="PF02687"/>
    </source>
</evidence>
<dbReference type="GO" id="GO:0005886">
    <property type="term" value="C:plasma membrane"/>
    <property type="evidence" value="ECO:0007669"/>
    <property type="project" value="UniProtKB-SubCell"/>
</dbReference>
<name>A0AAW4VRE6_9FIRM</name>
<feature type="non-terminal residue" evidence="8">
    <location>
        <position position="1"/>
    </location>
</feature>
<evidence type="ECO:0000313" key="8">
    <source>
        <dbReference type="EMBL" id="MCB8611637.1"/>
    </source>
</evidence>
<keyword evidence="4 6" id="KW-1133">Transmembrane helix</keyword>
<reference evidence="8" key="1">
    <citation type="submission" date="2021-10" db="EMBL/GenBank/DDBJ databases">
        <title>Collection of gut derived symbiotic bacterial strains cultured from healthy donors.</title>
        <authorList>
            <person name="Lin H."/>
            <person name="Littmann E."/>
            <person name="Kohout C."/>
            <person name="Pamer E.G."/>
        </authorList>
    </citation>
    <scope>NUCLEOTIDE SEQUENCE</scope>
    <source>
        <strain evidence="8">DFI.4.48</strain>
    </source>
</reference>
<evidence type="ECO:0000313" key="9">
    <source>
        <dbReference type="Proteomes" id="UP001198439"/>
    </source>
</evidence>
<dbReference type="Proteomes" id="UP001198439">
    <property type="component" value="Unassembled WGS sequence"/>
</dbReference>
<sequence>KSSSNYPALQKSISSMFQVADYLFIGSLVFASLLLTLLLVLWLNARRREVGILLALGLSKVQIAGQFVAELVMISIPAFLL</sequence>
<organism evidence="8 9">
    <name type="scientific">Faecalibacillus faecis</name>
    <dbReference type="NCBI Taxonomy" id="1982628"/>
    <lineage>
        <taxon>Bacteria</taxon>
        <taxon>Bacillati</taxon>
        <taxon>Bacillota</taxon>
        <taxon>Erysipelotrichia</taxon>
        <taxon>Erysipelotrichales</taxon>
        <taxon>Coprobacillaceae</taxon>
        <taxon>Faecalibacillus</taxon>
    </lineage>
</organism>
<dbReference type="Pfam" id="PF02687">
    <property type="entry name" value="FtsX"/>
    <property type="match status" value="1"/>
</dbReference>
<evidence type="ECO:0000256" key="1">
    <source>
        <dbReference type="ARBA" id="ARBA00004651"/>
    </source>
</evidence>
<dbReference type="RefSeq" id="WP_227280198.1">
    <property type="nucleotide sequence ID" value="NZ_JAJDKZ010000238.1"/>
</dbReference>
<gene>
    <name evidence="8" type="ORF">LJD69_13670</name>
</gene>
<evidence type="ECO:0000256" key="3">
    <source>
        <dbReference type="ARBA" id="ARBA00022692"/>
    </source>
</evidence>
<feature type="transmembrane region" description="Helical" evidence="6">
    <location>
        <begin position="22"/>
        <end position="43"/>
    </location>
</feature>
<evidence type="ECO:0000256" key="2">
    <source>
        <dbReference type="ARBA" id="ARBA00022475"/>
    </source>
</evidence>
<keyword evidence="2" id="KW-1003">Cell membrane</keyword>
<keyword evidence="3 6" id="KW-0812">Transmembrane</keyword>
<comment type="caution">
    <text evidence="8">The sequence shown here is derived from an EMBL/GenBank/DDBJ whole genome shotgun (WGS) entry which is preliminary data.</text>
</comment>
<comment type="subcellular location">
    <subcellularLocation>
        <location evidence="1">Cell membrane</location>
        <topology evidence="1">Multi-pass membrane protein</topology>
    </subcellularLocation>
</comment>
<evidence type="ECO:0000256" key="6">
    <source>
        <dbReference type="SAM" id="Phobius"/>
    </source>
</evidence>
<dbReference type="InterPro" id="IPR003838">
    <property type="entry name" value="ABC3_permease_C"/>
</dbReference>
<protein>
    <submittedName>
        <fullName evidence="8">FtsX-like permease family protein</fullName>
    </submittedName>
</protein>
<dbReference type="AlphaFoldDB" id="A0AAW4VRE6"/>
<feature type="non-terminal residue" evidence="8">
    <location>
        <position position="81"/>
    </location>
</feature>
<proteinExistence type="predicted"/>
<dbReference type="EMBL" id="JAJDKZ010000238">
    <property type="protein sequence ID" value="MCB8611637.1"/>
    <property type="molecule type" value="Genomic_DNA"/>
</dbReference>
<accession>A0AAW4VRE6</accession>
<feature type="domain" description="ABC3 transporter permease C-terminal" evidence="7">
    <location>
        <begin position="24"/>
        <end position="81"/>
    </location>
</feature>
<evidence type="ECO:0000256" key="5">
    <source>
        <dbReference type="ARBA" id="ARBA00023136"/>
    </source>
</evidence>
<evidence type="ECO:0000256" key="4">
    <source>
        <dbReference type="ARBA" id="ARBA00022989"/>
    </source>
</evidence>
<feature type="transmembrane region" description="Helical" evidence="6">
    <location>
        <begin position="50"/>
        <end position="80"/>
    </location>
</feature>